<keyword evidence="1 2" id="KW-0732">Signal</keyword>
<proteinExistence type="predicted"/>
<feature type="signal peptide" evidence="2">
    <location>
        <begin position="1"/>
        <end position="32"/>
    </location>
</feature>
<dbReference type="Gene3D" id="3.40.190.10">
    <property type="entry name" value="Periplasmic binding protein-like II"/>
    <property type="match status" value="2"/>
</dbReference>
<feature type="domain" description="Solute-binding protein family 3/N-terminal" evidence="3">
    <location>
        <begin position="57"/>
        <end position="281"/>
    </location>
</feature>
<comment type="caution">
    <text evidence="4">The sequence shown here is derived from an EMBL/GenBank/DDBJ whole genome shotgun (WGS) entry which is preliminary data.</text>
</comment>
<evidence type="ECO:0000256" key="2">
    <source>
        <dbReference type="SAM" id="SignalP"/>
    </source>
</evidence>
<accession>A0ABW5V3V7</accession>
<dbReference type="SUPFAM" id="SSF53850">
    <property type="entry name" value="Periplasmic binding protein-like II"/>
    <property type="match status" value="1"/>
</dbReference>
<evidence type="ECO:0000259" key="3">
    <source>
        <dbReference type="SMART" id="SM00062"/>
    </source>
</evidence>
<dbReference type="RefSeq" id="WP_019618818.1">
    <property type="nucleotide sequence ID" value="NZ_JBHUNE010000009.1"/>
</dbReference>
<dbReference type="PROSITE" id="PS51257">
    <property type="entry name" value="PROKAR_LIPOPROTEIN"/>
    <property type="match status" value="1"/>
</dbReference>
<protein>
    <submittedName>
        <fullName evidence="4">Substrate-binding periplasmic protein</fullName>
    </submittedName>
</protein>
<feature type="chain" id="PRO_5047227486" evidence="2">
    <location>
        <begin position="33"/>
        <end position="292"/>
    </location>
</feature>
<reference evidence="5" key="1">
    <citation type="journal article" date="2019" name="Int. J. Syst. Evol. Microbiol.">
        <title>The Global Catalogue of Microorganisms (GCM) 10K type strain sequencing project: providing services to taxonomists for standard genome sequencing and annotation.</title>
        <authorList>
            <consortium name="The Broad Institute Genomics Platform"/>
            <consortium name="The Broad Institute Genome Sequencing Center for Infectious Disease"/>
            <person name="Wu L."/>
            <person name="Ma J."/>
        </authorList>
    </citation>
    <scope>NUCLEOTIDE SEQUENCE [LARGE SCALE GENOMIC DNA]</scope>
    <source>
        <strain evidence="5">TISTR 1514</strain>
    </source>
</reference>
<dbReference type="InterPro" id="IPR001638">
    <property type="entry name" value="Solute-binding_3/MltF_N"/>
</dbReference>
<name>A0ABW5V3V7_9MICO</name>
<dbReference type="PANTHER" id="PTHR35936">
    <property type="entry name" value="MEMBRANE-BOUND LYTIC MUREIN TRANSGLYCOSYLASE F"/>
    <property type="match status" value="1"/>
</dbReference>
<evidence type="ECO:0000313" key="4">
    <source>
        <dbReference type="EMBL" id="MFD2759304.1"/>
    </source>
</evidence>
<dbReference type="PANTHER" id="PTHR35936:SF32">
    <property type="entry name" value="MEMBRANE-BOUND LYTIC MUREIN TRANSGLYCOSYLASE F"/>
    <property type="match status" value="1"/>
</dbReference>
<gene>
    <name evidence="4" type="ORF">ACFSW7_13045</name>
</gene>
<keyword evidence="5" id="KW-1185">Reference proteome</keyword>
<dbReference type="Proteomes" id="UP001597492">
    <property type="component" value="Unassembled WGS sequence"/>
</dbReference>
<dbReference type="SMART" id="SM00062">
    <property type="entry name" value="PBPb"/>
    <property type="match status" value="1"/>
</dbReference>
<sequence>MSITRYPLHNIKKRHLLAGGLASLMLLMTGCAGNTGGSTVAEDCEPIAEVETMTEGKLTALVVEHPPFVTTEGGEISGVEGTLLKEIAAGLCLELDYQVTSFAGAIEGLQNNRADLSSSNWTVNDERRELFEVSNPMYQSTMGVVTKGEGWHTVEELKDKKIGTPQGYLWNEQLYDLFGDNVVEYQSDVAVIDDVKAGRIDVGIVNNHANSWRLTQPQYSELTLETMEPSEQLPHTQKEALAVVLVEKGNVALKDGVNTVLADYIESGQMQEQFEEYGLDPQWIADPTETED</sequence>
<organism evidence="4 5">
    <name type="scientific">Gulosibacter faecalis</name>
    <dbReference type="NCBI Taxonomy" id="272240"/>
    <lineage>
        <taxon>Bacteria</taxon>
        <taxon>Bacillati</taxon>
        <taxon>Actinomycetota</taxon>
        <taxon>Actinomycetes</taxon>
        <taxon>Micrococcales</taxon>
        <taxon>Microbacteriaceae</taxon>
        <taxon>Gulosibacter</taxon>
    </lineage>
</organism>
<dbReference type="Pfam" id="PF00497">
    <property type="entry name" value="SBP_bac_3"/>
    <property type="match status" value="1"/>
</dbReference>
<evidence type="ECO:0000313" key="5">
    <source>
        <dbReference type="Proteomes" id="UP001597492"/>
    </source>
</evidence>
<dbReference type="CDD" id="cd13530">
    <property type="entry name" value="PBP2_peptides_like"/>
    <property type="match status" value="1"/>
</dbReference>
<evidence type="ECO:0000256" key="1">
    <source>
        <dbReference type="ARBA" id="ARBA00022729"/>
    </source>
</evidence>
<dbReference type="EMBL" id="JBHUNE010000009">
    <property type="protein sequence ID" value="MFD2759304.1"/>
    <property type="molecule type" value="Genomic_DNA"/>
</dbReference>